<proteinExistence type="predicted"/>
<keyword evidence="3" id="KW-1185">Reference proteome</keyword>
<protein>
    <submittedName>
        <fullName evidence="2">Uncharacterized protein</fullName>
    </submittedName>
</protein>
<dbReference type="Proteomes" id="UP001595953">
    <property type="component" value="Unassembled WGS sequence"/>
</dbReference>
<name>A0ABV9N484_9FLAO</name>
<sequence length="115" mass="13324">MENQFFTLKEVNINNHCPECYSREGLQLTFKQKFIETKLYKAITSHTNCLLICNICESPIFPVRWTDDIEQVVKYHHRAIKPKPNSIKFKKVTWLLIGLVAVIVIGTILFSTGII</sequence>
<evidence type="ECO:0000313" key="3">
    <source>
        <dbReference type="Proteomes" id="UP001595953"/>
    </source>
</evidence>
<feature type="transmembrane region" description="Helical" evidence="1">
    <location>
        <begin position="92"/>
        <end position="114"/>
    </location>
</feature>
<keyword evidence="1" id="KW-0812">Transmembrane</keyword>
<reference evidence="3" key="1">
    <citation type="journal article" date="2019" name="Int. J. Syst. Evol. Microbiol.">
        <title>The Global Catalogue of Microorganisms (GCM) 10K type strain sequencing project: providing services to taxonomists for standard genome sequencing and annotation.</title>
        <authorList>
            <consortium name="The Broad Institute Genomics Platform"/>
            <consortium name="The Broad Institute Genome Sequencing Center for Infectious Disease"/>
            <person name="Wu L."/>
            <person name="Ma J."/>
        </authorList>
    </citation>
    <scope>NUCLEOTIDE SEQUENCE [LARGE SCALE GENOMIC DNA]</scope>
    <source>
        <strain evidence="3">CCUG 63682</strain>
    </source>
</reference>
<evidence type="ECO:0000256" key="1">
    <source>
        <dbReference type="SAM" id="Phobius"/>
    </source>
</evidence>
<gene>
    <name evidence="2" type="ORF">ACFO5O_12470</name>
</gene>
<organism evidence="2 3">
    <name type="scientific">Geojedonia litorea</name>
    <dbReference type="NCBI Taxonomy" id="1268269"/>
    <lineage>
        <taxon>Bacteria</taxon>
        <taxon>Pseudomonadati</taxon>
        <taxon>Bacteroidota</taxon>
        <taxon>Flavobacteriia</taxon>
        <taxon>Flavobacteriales</taxon>
        <taxon>Flavobacteriaceae</taxon>
        <taxon>Geojedonia</taxon>
    </lineage>
</organism>
<comment type="caution">
    <text evidence="2">The sequence shown here is derived from an EMBL/GenBank/DDBJ whole genome shotgun (WGS) entry which is preliminary data.</text>
</comment>
<evidence type="ECO:0000313" key="2">
    <source>
        <dbReference type="EMBL" id="MFC4723142.1"/>
    </source>
</evidence>
<accession>A0ABV9N484</accession>
<keyword evidence="1" id="KW-0472">Membrane</keyword>
<dbReference type="EMBL" id="JBHSGP010000014">
    <property type="protein sequence ID" value="MFC4723142.1"/>
    <property type="molecule type" value="Genomic_DNA"/>
</dbReference>
<keyword evidence="1" id="KW-1133">Transmembrane helix</keyword>
<dbReference type="RefSeq" id="WP_387964260.1">
    <property type="nucleotide sequence ID" value="NZ_JBHSGP010000014.1"/>
</dbReference>